<organism evidence="5 6">
    <name type="scientific">Sphingomicrobium clamense</name>
    <dbReference type="NCBI Taxonomy" id="2851013"/>
    <lineage>
        <taxon>Bacteria</taxon>
        <taxon>Pseudomonadati</taxon>
        <taxon>Pseudomonadota</taxon>
        <taxon>Alphaproteobacteria</taxon>
        <taxon>Sphingomonadales</taxon>
        <taxon>Sphingomonadaceae</taxon>
        <taxon>Sphingomicrobium</taxon>
    </lineage>
</organism>
<evidence type="ECO:0000256" key="1">
    <source>
        <dbReference type="ARBA" id="ARBA00022603"/>
    </source>
</evidence>
<dbReference type="Proteomes" id="UP000698028">
    <property type="component" value="Unassembled WGS sequence"/>
</dbReference>
<evidence type="ECO:0000256" key="3">
    <source>
        <dbReference type="ARBA" id="ARBA00022691"/>
    </source>
</evidence>
<dbReference type="Pfam" id="PF00145">
    <property type="entry name" value="DNA_methylase"/>
    <property type="match status" value="1"/>
</dbReference>
<dbReference type="GO" id="GO:0032259">
    <property type="term" value="P:methylation"/>
    <property type="evidence" value="ECO:0007669"/>
    <property type="project" value="UniProtKB-KW"/>
</dbReference>
<proteinExistence type="inferred from homology"/>
<keyword evidence="3 4" id="KW-0949">S-adenosyl-L-methionine</keyword>
<dbReference type="PANTHER" id="PTHR10629">
    <property type="entry name" value="CYTOSINE-SPECIFIC METHYLTRANSFERASE"/>
    <property type="match status" value="1"/>
</dbReference>
<sequence length="398" mass="42894">MGLPEIDRNDGGLREAISSSAVTLTSGRGLAVIDLFAGAGGLSVGATQAGCDVRACVEIDSTACQTLRANAEYHGAVIEADVSQLTGLELRAAANLTPGDPLIVVGGAPCQPFSKAAYWVEDGEESRYRRARAAGVEMERPAAPTEARPDARRTLVEEFWRLIYESNAEGFVFENVPSIKHPRNRPVLEGFRNAAEAAGYKVTQITANAAKYGVAQARERVFLLGSKFGAPVAPEATHTLKGESGLKPAVTAGEALDGLDKPQFHEPEEIIKGRWAEHLRTVPPGSNYKAHTEWAGHPNPTFVAETRFWNFLLKLSPDRPSWTIAASPGPWTGPFHWNNRRLRTVEMAALQGFPADYEFAGSRRERVRQLGNAVPPPLARVMVDAVVAAVAVKEGVNA</sequence>
<feature type="active site" evidence="4">
    <location>
        <position position="110"/>
    </location>
</feature>
<comment type="caution">
    <text evidence="5">The sequence shown here is derived from an EMBL/GenBank/DDBJ whole genome shotgun (WGS) entry which is preliminary data.</text>
</comment>
<dbReference type="InterPro" id="IPR031303">
    <property type="entry name" value="C5_meth_CS"/>
</dbReference>
<evidence type="ECO:0000313" key="6">
    <source>
        <dbReference type="Proteomes" id="UP000698028"/>
    </source>
</evidence>
<evidence type="ECO:0000256" key="2">
    <source>
        <dbReference type="ARBA" id="ARBA00022679"/>
    </source>
</evidence>
<dbReference type="PROSITE" id="PS51679">
    <property type="entry name" value="SAM_MT_C5"/>
    <property type="match status" value="1"/>
</dbReference>
<dbReference type="InterPro" id="IPR050390">
    <property type="entry name" value="C5-Methyltransferase"/>
</dbReference>
<dbReference type="GO" id="GO:0008168">
    <property type="term" value="F:methyltransferase activity"/>
    <property type="evidence" value="ECO:0007669"/>
    <property type="project" value="UniProtKB-KW"/>
</dbReference>
<dbReference type="RefSeq" id="WP_218633439.1">
    <property type="nucleotide sequence ID" value="NZ_JAHVAH010000001.1"/>
</dbReference>
<reference evidence="5 6" key="1">
    <citation type="submission" date="2021-07" db="EMBL/GenBank/DDBJ databases">
        <title>The draft genome sequence of Sphingomicrobium sp. B8.</title>
        <authorList>
            <person name="Mu L."/>
        </authorList>
    </citation>
    <scope>NUCLEOTIDE SEQUENCE [LARGE SCALE GENOMIC DNA]</scope>
    <source>
        <strain evidence="5 6">B8</strain>
    </source>
</reference>
<name>A0ABS6V7T6_9SPHN</name>
<dbReference type="PANTHER" id="PTHR10629:SF52">
    <property type="entry name" value="DNA (CYTOSINE-5)-METHYLTRANSFERASE 1"/>
    <property type="match status" value="1"/>
</dbReference>
<keyword evidence="2 4" id="KW-0808">Transferase</keyword>
<keyword evidence="1 4" id="KW-0489">Methyltransferase</keyword>
<dbReference type="InterPro" id="IPR001525">
    <property type="entry name" value="C5_MeTfrase"/>
</dbReference>
<comment type="similarity">
    <text evidence="4">Belongs to the class I-like SAM-binding methyltransferase superfamily. C5-methyltransferase family.</text>
</comment>
<dbReference type="PROSITE" id="PS00095">
    <property type="entry name" value="C5_MTASE_2"/>
    <property type="match status" value="1"/>
</dbReference>
<evidence type="ECO:0000313" key="5">
    <source>
        <dbReference type="EMBL" id="MBW0145541.1"/>
    </source>
</evidence>
<evidence type="ECO:0000256" key="4">
    <source>
        <dbReference type="PROSITE-ProRule" id="PRU01016"/>
    </source>
</evidence>
<dbReference type="EMBL" id="JAHVAH010000001">
    <property type="protein sequence ID" value="MBW0145541.1"/>
    <property type="molecule type" value="Genomic_DNA"/>
</dbReference>
<accession>A0ABS6V7T6</accession>
<gene>
    <name evidence="5" type="ORF">KTQ36_09575</name>
</gene>
<keyword evidence="6" id="KW-1185">Reference proteome</keyword>
<protein>
    <submittedName>
        <fullName evidence="5">DNA cytosine methyltransferase</fullName>
    </submittedName>
</protein>